<accession>A0A0H3XL71</accession>
<dbReference type="AlphaFoldDB" id="A0A0H3XL71"/>
<proteinExistence type="predicted"/>
<name>A0A0H3XL71_9MOLU</name>
<dbReference type="PATRIC" id="fig|743698.3.peg.651"/>
<evidence type="ECO:0000256" key="2">
    <source>
        <dbReference type="ARBA" id="ARBA00022679"/>
    </source>
</evidence>
<organism evidence="5 6">
    <name type="scientific">Spiroplasma eriocheiris</name>
    <dbReference type="NCBI Taxonomy" id="315358"/>
    <lineage>
        <taxon>Bacteria</taxon>
        <taxon>Bacillati</taxon>
        <taxon>Mycoplasmatota</taxon>
        <taxon>Mollicutes</taxon>
        <taxon>Entomoplasmatales</taxon>
        <taxon>Spiroplasmataceae</taxon>
        <taxon>Spiroplasma</taxon>
    </lineage>
</organism>
<protein>
    <recommendedName>
        <fullName evidence="1">citrate lyase holo-[acyl-carrier protein] synthase</fullName>
        <ecNumber evidence="1">2.7.7.61</ecNumber>
    </recommendedName>
</protein>
<keyword evidence="2" id="KW-0808">Transferase</keyword>
<reference evidence="6" key="2">
    <citation type="submission" date="2015-06" db="EMBL/GenBank/DDBJ databases">
        <title>Complete genome sequence of Spiroplasma eriocheiris TDA-040725-5 (DSM 21848).</title>
        <authorList>
            <person name="Lo W.-S."/>
            <person name="Kuo C.-H."/>
        </authorList>
    </citation>
    <scope>NUCLEOTIDE SEQUENCE [LARGE SCALE GENOMIC DNA]</scope>
    <source>
        <strain evidence="6">TDA-040725-5</strain>
    </source>
</reference>
<keyword evidence="3" id="KW-0548">Nucleotidyltransferase</keyword>
<evidence type="ECO:0000256" key="1">
    <source>
        <dbReference type="ARBA" id="ARBA00012524"/>
    </source>
</evidence>
<comment type="catalytic activity">
    <reaction evidence="4">
        <text>apo-[citrate lyase ACP] + 2'-(5''-triphospho-alpha-D-ribosyl)-3'-dephospho-CoA = holo-[citrate lyase ACP] + diphosphate</text>
        <dbReference type="Rhea" id="RHEA:16333"/>
        <dbReference type="Rhea" id="RHEA-COMP:10157"/>
        <dbReference type="Rhea" id="RHEA-COMP:10158"/>
        <dbReference type="ChEBI" id="CHEBI:29999"/>
        <dbReference type="ChEBI" id="CHEBI:33019"/>
        <dbReference type="ChEBI" id="CHEBI:61378"/>
        <dbReference type="ChEBI" id="CHEBI:82683"/>
        <dbReference type="EC" id="2.7.7.61"/>
    </reaction>
</comment>
<dbReference type="EC" id="2.7.7.61" evidence="1"/>
<dbReference type="RefSeq" id="WP_047791447.1">
    <property type="nucleotide sequence ID" value="NZ_CP011856.1"/>
</dbReference>
<dbReference type="Pfam" id="PF03802">
    <property type="entry name" value="CitX"/>
    <property type="match status" value="1"/>
</dbReference>
<dbReference type="Proteomes" id="UP000035661">
    <property type="component" value="Chromosome"/>
</dbReference>
<dbReference type="KEGG" id="seri:SERIO_v1c06490"/>
<dbReference type="STRING" id="315358.SERIO_v1c06490"/>
<evidence type="ECO:0000256" key="4">
    <source>
        <dbReference type="ARBA" id="ARBA00048574"/>
    </source>
</evidence>
<keyword evidence="6" id="KW-1185">Reference proteome</keyword>
<dbReference type="InterPro" id="IPR005551">
    <property type="entry name" value="CitX"/>
</dbReference>
<evidence type="ECO:0000256" key="3">
    <source>
        <dbReference type="ARBA" id="ARBA00022695"/>
    </source>
</evidence>
<dbReference type="GO" id="GO:0051191">
    <property type="term" value="P:prosthetic group biosynthetic process"/>
    <property type="evidence" value="ECO:0007669"/>
    <property type="project" value="InterPro"/>
</dbReference>
<dbReference type="GO" id="GO:0050519">
    <property type="term" value="F:holo-citrate lyase synthase activity"/>
    <property type="evidence" value="ECO:0007669"/>
    <property type="project" value="UniProtKB-EC"/>
</dbReference>
<dbReference type="EMBL" id="CP011856">
    <property type="protein sequence ID" value="AKM54219.1"/>
    <property type="molecule type" value="Genomic_DNA"/>
</dbReference>
<evidence type="ECO:0000313" key="6">
    <source>
        <dbReference type="Proteomes" id="UP000035661"/>
    </source>
</evidence>
<gene>
    <name evidence="5" type="primary">citX</name>
    <name evidence="5" type="ORF">SERIO_v1c06490</name>
</gene>
<dbReference type="NCBIfam" id="TIGR03124">
    <property type="entry name" value="citrate_citX"/>
    <property type="match status" value="1"/>
</dbReference>
<sequence length="180" mass="21304">MLDFKPTNKILLHREQHYLLQQQLVSKYQAGLLTVNLNIPGPNKCHPQYHHFFQTIIKPQLFAFLQTEGINYQTSQEIYDETGDYLVIVLPQLANYLDIKQLLITFEMRAKIYQLLDFDIYDQQLQAISRQQLNLPMRKCYLCAEPAKWCAQQKTHLISELLCYINNVIEEEIERNDKAK</sequence>
<reference evidence="5 6" key="1">
    <citation type="journal article" date="2015" name="Genome Biol. Evol.">
        <title>Found and Lost: The Fates of Horizontally Acquired Genes in Arthropod-Symbiotic Spiroplasma.</title>
        <authorList>
            <person name="Lo W.S."/>
            <person name="Gasparich G.E."/>
            <person name="Kuo C.H."/>
        </authorList>
    </citation>
    <scope>NUCLEOTIDE SEQUENCE [LARGE SCALE GENOMIC DNA]</scope>
    <source>
        <strain evidence="6">TDA-040725-5</strain>
    </source>
</reference>
<evidence type="ECO:0000313" key="5">
    <source>
        <dbReference type="EMBL" id="AKM54219.1"/>
    </source>
</evidence>